<evidence type="ECO:0000256" key="2">
    <source>
        <dbReference type="ARBA" id="ARBA00022729"/>
    </source>
</evidence>
<keyword evidence="2" id="KW-0732">Signal</keyword>
<reference evidence="3" key="2">
    <citation type="journal article" date="2019" name="IMA Fungus">
        <title>Genome sequencing and comparison of five Tilletia species to identify candidate genes for the detection of regulated species infecting wheat.</title>
        <authorList>
            <person name="Nguyen H.D.T."/>
            <person name="Sultana T."/>
            <person name="Kesanakurti P."/>
            <person name="Hambleton S."/>
        </authorList>
    </citation>
    <scope>NUCLEOTIDE SEQUENCE</scope>
    <source>
        <strain evidence="3">DAOMC 236416</strain>
    </source>
</reference>
<dbReference type="OrthoDB" id="447314at2759"/>
<comment type="caution">
    <text evidence="3">The sequence shown here is derived from an EMBL/GenBank/DDBJ whole genome shotgun (WGS) entry which is preliminary data.</text>
</comment>
<dbReference type="Pfam" id="PF09435">
    <property type="entry name" value="DUF2015"/>
    <property type="match status" value="1"/>
</dbReference>
<dbReference type="EMBL" id="LWDF02000066">
    <property type="protein sequence ID" value="KAE8258547.1"/>
    <property type="molecule type" value="Genomic_DNA"/>
</dbReference>
<dbReference type="PANTHER" id="PTHR28023">
    <property type="entry name" value="UPF0357 PROTEIN YCL012C"/>
    <property type="match status" value="1"/>
</dbReference>
<dbReference type="PANTHER" id="PTHR28023:SF1">
    <property type="entry name" value="UPF0357 PROTEIN YCL012C"/>
    <property type="match status" value="1"/>
</dbReference>
<proteinExistence type="inferred from homology"/>
<evidence type="ECO:0000313" key="4">
    <source>
        <dbReference type="Proteomes" id="UP000077521"/>
    </source>
</evidence>
<evidence type="ECO:0000256" key="1">
    <source>
        <dbReference type="ARBA" id="ARBA00008325"/>
    </source>
</evidence>
<reference evidence="3" key="1">
    <citation type="submission" date="2016-04" db="EMBL/GenBank/DDBJ databases">
        <authorList>
            <person name="Nguyen H.D."/>
            <person name="Samba Siva P."/>
            <person name="Cullis J."/>
            <person name="Levesque C.A."/>
            <person name="Hambleton S."/>
        </authorList>
    </citation>
    <scope>NUCLEOTIDE SEQUENCE</scope>
    <source>
        <strain evidence="3">DAOMC 236416</strain>
    </source>
</reference>
<dbReference type="Proteomes" id="UP000077521">
    <property type="component" value="Unassembled WGS sequence"/>
</dbReference>
<protein>
    <submittedName>
        <fullName evidence="3">Uncharacterized protein</fullName>
    </submittedName>
</protein>
<name>A0A177TVA7_9BASI</name>
<dbReference type="AlphaFoldDB" id="A0A177TVA7"/>
<accession>A0A177TVA7</accession>
<gene>
    <name evidence="3" type="ORF">A4X13_0g1621</name>
</gene>
<sequence>MIYSFGGASFFLFLLLVIAYWRRASLIPFLPESIQRRLPSRLSLPFSSPSVGSNTTDSAARYRPLAAFDWGSTAQAGLSSSLFDTDAHNVALGDSRSGLDERGAEEVHRIMQTHGVGFDEARLIRQQQYLAQHNVDPRTGMPLDKKAVTSLS</sequence>
<comment type="similarity">
    <text evidence="1">Belongs to the UPF0357 family.</text>
</comment>
<keyword evidence="4" id="KW-1185">Reference proteome</keyword>
<dbReference type="InterPro" id="IPR018559">
    <property type="entry name" value="DUF2015"/>
</dbReference>
<evidence type="ECO:0000313" key="3">
    <source>
        <dbReference type="EMBL" id="KAE8258547.1"/>
    </source>
</evidence>
<organism evidence="3 4">
    <name type="scientific">Tilletia indica</name>
    <dbReference type="NCBI Taxonomy" id="43049"/>
    <lineage>
        <taxon>Eukaryota</taxon>
        <taxon>Fungi</taxon>
        <taxon>Dikarya</taxon>
        <taxon>Basidiomycota</taxon>
        <taxon>Ustilaginomycotina</taxon>
        <taxon>Exobasidiomycetes</taxon>
        <taxon>Tilletiales</taxon>
        <taxon>Tilletiaceae</taxon>
        <taxon>Tilletia</taxon>
    </lineage>
</organism>